<feature type="signal peptide" evidence="1">
    <location>
        <begin position="1"/>
        <end position="20"/>
    </location>
</feature>
<evidence type="ECO:0000256" key="1">
    <source>
        <dbReference type="SAM" id="SignalP"/>
    </source>
</evidence>
<comment type="caution">
    <text evidence="3">The sequence shown here is derived from an EMBL/GenBank/DDBJ whole genome shotgun (WGS) entry which is preliminary data.</text>
</comment>
<name>A0AAN6RJK3_9PLEO</name>
<dbReference type="Gene3D" id="2.60.120.10">
    <property type="entry name" value="Jelly Rolls"/>
    <property type="match status" value="1"/>
</dbReference>
<feature type="domain" description="Cupin type-1" evidence="2">
    <location>
        <begin position="86"/>
        <end position="136"/>
    </location>
</feature>
<evidence type="ECO:0000313" key="3">
    <source>
        <dbReference type="EMBL" id="KAK3209617.1"/>
    </source>
</evidence>
<keyword evidence="4" id="KW-1185">Reference proteome</keyword>
<reference evidence="3 4" key="1">
    <citation type="submission" date="2021-02" db="EMBL/GenBank/DDBJ databases">
        <title>Genome assembly of Pseudopithomyces chartarum.</title>
        <authorList>
            <person name="Jauregui R."/>
            <person name="Singh J."/>
            <person name="Voisey C."/>
        </authorList>
    </citation>
    <scope>NUCLEOTIDE SEQUENCE [LARGE SCALE GENOMIC DNA]</scope>
    <source>
        <strain evidence="3 4">AGR01</strain>
    </source>
</reference>
<organism evidence="3 4">
    <name type="scientific">Pseudopithomyces chartarum</name>
    <dbReference type="NCBI Taxonomy" id="1892770"/>
    <lineage>
        <taxon>Eukaryota</taxon>
        <taxon>Fungi</taxon>
        <taxon>Dikarya</taxon>
        <taxon>Ascomycota</taxon>
        <taxon>Pezizomycotina</taxon>
        <taxon>Dothideomycetes</taxon>
        <taxon>Pleosporomycetidae</taxon>
        <taxon>Pleosporales</taxon>
        <taxon>Massarineae</taxon>
        <taxon>Didymosphaeriaceae</taxon>
        <taxon>Pseudopithomyces</taxon>
    </lineage>
</organism>
<gene>
    <name evidence="3" type="ORF">GRF29_44g126323</name>
</gene>
<evidence type="ECO:0000259" key="2">
    <source>
        <dbReference type="Pfam" id="PF00190"/>
    </source>
</evidence>
<accession>A0AAN6RJK3</accession>
<dbReference type="Pfam" id="PF00190">
    <property type="entry name" value="Cupin_1"/>
    <property type="match status" value="1"/>
</dbReference>
<evidence type="ECO:0000313" key="4">
    <source>
        <dbReference type="Proteomes" id="UP001280581"/>
    </source>
</evidence>
<protein>
    <recommendedName>
        <fullName evidence="2">Cupin type-1 domain-containing protein</fullName>
    </recommendedName>
</protein>
<feature type="chain" id="PRO_5042978763" description="Cupin type-1 domain-containing protein" evidence="1">
    <location>
        <begin position="21"/>
        <end position="151"/>
    </location>
</feature>
<dbReference type="InterPro" id="IPR006045">
    <property type="entry name" value="Cupin_1"/>
</dbReference>
<keyword evidence="1" id="KW-0732">Signal</keyword>
<dbReference type="InterPro" id="IPR011051">
    <property type="entry name" value="RmlC_Cupin_sf"/>
</dbReference>
<proteinExistence type="predicted"/>
<dbReference type="Proteomes" id="UP001280581">
    <property type="component" value="Unassembled WGS sequence"/>
</dbReference>
<dbReference type="EMBL" id="WVTA01000005">
    <property type="protein sequence ID" value="KAK3209617.1"/>
    <property type="molecule type" value="Genomic_DNA"/>
</dbReference>
<dbReference type="AlphaFoldDB" id="A0AAN6RJK3"/>
<sequence length="151" mass="16335">MHIPTPHAFALAMAIKTITAFPTPMGMSPNDNTKLIADLLTTPTQIKRYQKLLTDPTGNKLLEGSQLTNATIWDFEQNGDTIPGGQGGHASSANLETFPYLINSGVTLTMGTLGPCGVFLPHVHPRANEFFVVTEVACKTGFTFRAYKNIV</sequence>
<dbReference type="InterPro" id="IPR014710">
    <property type="entry name" value="RmlC-like_jellyroll"/>
</dbReference>
<dbReference type="SUPFAM" id="SSF51182">
    <property type="entry name" value="RmlC-like cupins"/>
    <property type="match status" value="1"/>
</dbReference>